<keyword evidence="3" id="KW-0472">Membrane</keyword>
<dbReference type="PANTHER" id="PTHR32385:SF23">
    <property type="entry name" value="NUCLEOTIDE-DIPHOSPHO-SUGAR TRANSFERASE"/>
    <property type="match status" value="1"/>
</dbReference>
<dbReference type="RefSeq" id="XP_006677591.1">
    <property type="nucleotide sequence ID" value="XM_006677528.1"/>
</dbReference>
<dbReference type="GO" id="GO:0000030">
    <property type="term" value="F:mannosyltransferase activity"/>
    <property type="evidence" value="ECO:0000318"/>
    <property type="project" value="GO_Central"/>
</dbReference>
<dbReference type="HOGENOM" id="CLU_051866_0_0_1"/>
<dbReference type="PANTHER" id="PTHR32385">
    <property type="entry name" value="MANNOSYL PHOSPHORYLINOSITOL CERAMIDE SYNTHASE"/>
    <property type="match status" value="1"/>
</dbReference>
<dbReference type="GeneID" id="18242656"/>
<accession>F4NY90</accession>
<organism evidence="4 5">
    <name type="scientific">Batrachochytrium dendrobatidis (strain JAM81 / FGSC 10211)</name>
    <name type="common">Frog chytrid fungus</name>
    <dbReference type="NCBI Taxonomy" id="684364"/>
    <lineage>
        <taxon>Eukaryota</taxon>
        <taxon>Fungi</taxon>
        <taxon>Fungi incertae sedis</taxon>
        <taxon>Chytridiomycota</taxon>
        <taxon>Chytridiomycota incertae sedis</taxon>
        <taxon>Chytridiomycetes</taxon>
        <taxon>Rhizophydiales</taxon>
        <taxon>Rhizophydiales incertae sedis</taxon>
        <taxon>Batrachochytrium</taxon>
    </lineage>
</organism>
<evidence type="ECO:0000313" key="5">
    <source>
        <dbReference type="Proteomes" id="UP000007241"/>
    </source>
</evidence>
<dbReference type="GO" id="GO:0051999">
    <property type="term" value="P:mannosyl-inositol phosphorylceramide biosynthetic process"/>
    <property type="evidence" value="ECO:0000318"/>
    <property type="project" value="GO_Central"/>
</dbReference>
<dbReference type="Gene3D" id="3.90.550.20">
    <property type="match status" value="1"/>
</dbReference>
<evidence type="ECO:0000313" key="4">
    <source>
        <dbReference type="EMBL" id="EGF81976.1"/>
    </source>
</evidence>
<reference evidence="4 5" key="1">
    <citation type="submission" date="2009-12" db="EMBL/GenBank/DDBJ databases">
        <title>The draft genome of Batrachochytrium dendrobatidis.</title>
        <authorList>
            <consortium name="US DOE Joint Genome Institute (JGI-PGF)"/>
            <person name="Kuo A."/>
            <person name="Salamov A."/>
            <person name="Schmutz J."/>
            <person name="Lucas S."/>
            <person name="Pitluck S."/>
            <person name="Rosenblum E."/>
            <person name="Stajich J."/>
            <person name="Eisen M."/>
            <person name="Grigoriev I.V."/>
        </authorList>
    </citation>
    <scope>NUCLEOTIDE SEQUENCE [LARGE SCALE GENOMIC DNA]</scope>
    <source>
        <strain evidence="5">JAM81 / FGSC 10211</strain>
    </source>
</reference>
<dbReference type="FunFam" id="3.90.550.20:FF:000012">
    <property type="entry name" value="Uncharacterized protein"/>
    <property type="match status" value="1"/>
</dbReference>
<dbReference type="InterPro" id="IPR007577">
    <property type="entry name" value="GlycoTrfase_DXD_sugar-bd_CS"/>
</dbReference>
<keyword evidence="5" id="KW-1185">Reference proteome</keyword>
<dbReference type="Pfam" id="PF04488">
    <property type="entry name" value="Gly_transf_sug"/>
    <property type="match status" value="1"/>
</dbReference>
<dbReference type="Proteomes" id="UP000007241">
    <property type="component" value="Unassembled WGS sequence"/>
</dbReference>
<evidence type="ECO:0000256" key="1">
    <source>
        <dbReference type="ARBA" id="ARBA00009003"/>
    </source>
</evidence>
<dbReference type="EMBL" id="GL882881">
    <property type="protein sequence ID" value="EGF81976.1"/>
    <property type="molecule type" value="Genomic_DNA"/>
</dbReference>
<evidence type="ECO:0000256" key="3">
    <source>
        <dbReference type="SAM" id="Phobius"/>
    </source>
</evidence>
<keyword evidence="3" id="KW-0812">Transmembrane</keyword>
<keyword evidence="2" id="KW-0808">Transferase</keyword>
<gene>
    <name evidence="4" type="ORF">BATDEDRAFT_87062</name>
</gene>
<sequence length="320" mass="37194">MRPYICFKSKRIVVLLCIVLVVYSLIHLGYVTPRASLILNKSRSSPFSSLRMVNSSCLEKPRTIAKISSPPYVPIPHIIHQSWKTTVLPKKFQVWQMSWKNSHSDWKYILWTDDDNMRLCEEHFPWMLKRFKEMPTTINRADTARYMYMYKYGGFYADLDLECLKSHTPIAKKGGVVVPLMSRDYNFVHNIPNPWMGSIPGHPFWLFLLKKIKDRPITTSVELLTGPIVLYEALKEFDQQVLNESIPPITYIAPEWILPYDWHNMKGLGHICSAQSERFNPIECKKNADPNNQAFAFTYWSHSWGSNGTALMDIPFKASI</sequence>
<dbReference type="InParanoid" id="F4NY90"/>
<comment type="similarity">
    <text evidence="1">Belongs to the glycosyltransferase 32 family.</text>
</comment>
<protein>
    <submittedName>
        <fullName evidence="4">Uncharacterized protein</fullName>
    </submittedName>
</protein>
<proteinExistence type="inferred from homology"/>
<dbReference type="OMA" id="IHRTELP"/>
<dbReference type="AlphaFoldDB" id="F4NY90"/>
<evidence type="ECO:0000256" key="2">
    <source>
        <dbReference type="ARBA" id="ARBA00022679"/>
    </source>
</evidence>
<dbReference type="GO" id="GO:0016020">
    <property type="term" value="C:membrane"/>
    <property type="evidence" value="ECO:0007669"/>
    <property type="project" value="GOC"/>
</dbReference>
<name>F4NY90_BATDJ</name>
<feature type="transmembrane region" description="Helical" evidence="3">
    <location>
        <begin position="12"/>
        <end position="31"/>
    </location>
</feature>
<dbReference type="SUPFAM" id="SSF53448">
    <property type="entry name" value="Nucleotide-diphospho-sugar transferases"/>
    <property type="match status" value="1"/>
</dbReference>
<dbReference type="InterPro" id="IPR029044">
    <property type="entry name" value="Nucleotide-diphossugar_trans"/>
</dbReference>
<keyword evidence="3" id="KW-1133">Transmembrane helix</keyword>
<dbReference type="InterPro" id="IPR051706">
    <property type="entry name" value="Glycosyltransferase_domain"/>
</dbReference>
<dbReference type="OrthoDB" id="3647at2759"/>